<proteinExistence type="predicted"/>
<dbReference type="AlphaFoldDB" id="A0A8H6W807"/>
<organism evidence="3 4">
    <name type="scientific">Mycena chlorophos</name>
    <name type="common">Agaric fungus</name>
    <name type="synonym">Agaricus chlorophos</name>
    <dbReference type="NCBI Taxonomy" id="658473"/>
    <lineage>
        <taxon>Eukaryota</taxon>
        <taxon>Fungi</taxon>
        <taxon>Dikarya</taxon>
        <taxon>Basidiomycota</taxon>
        <taxon>Agaricomycotina</taxon>
        <taxon>Agaricomycetes</taxon>
        <taxon>Agaricomycetidae</taxon>
        <taxon>Agaricales</taxon>
        <taxon>Marasmiineae</taxon>
        <taxon>Mycenaceae</taxon>
        <taxon>Mycena</taxon>
    </lineage>
</organism>
<dbReference type="EMBL" id="JACAZE010000008">
    <property type="protein sequence ID" value="KAF7308207.1"/>
    <property type="molecule type" value="Genomic_DNA"/>
</dbReference>
<name>A0A8H6W807_MYCCL</name>
<dbReference type="OrthoDB" id="3034228at2759"/>
<keyword evidence="4" id="KW-1185">Reference proteome</keyword>
<evidence type="ECO:0000313" key="4">
    <source>
        <dbReference type="Proteomes" id="UP000613580"/>
    </source>
</evidence>
<protein>
    <recommendedName>
        <fullName evidence="2">Glycolipid transfer protein domain-containing protein</fullName>
    </recommendedName>
</protein>
<comment type="caution">
    <text evidence="3">The sequence shown here is derived from an EMBL/GenBank/DDBJ whole genome shotgun (WGS) entry which is preliminary data.</text>
</comment>
<dbReference type="Proteomes" id="UP000613580">
    <property type="component" value="Unassembled WGS sequence"/>
</dbReference>
<evidence type="ECO:0000259" key="2">
    <source>
        <dbReference type="Pfam" id="PF08718"/>
    </source>
</evidence>
<accession>A0A8H6W807</accession>
<feature type="domain" description="Glycolipid transfer protein" evidence="2">
    <location>
        <begin position="61"/>
        <end position="252"/>
    </location>
</feature>
<dbReference type="GO" id="GO:0005737">
    <property type="term" value="C:cytoplasm"/>
    <property type="evidence" value="ECO:0007669"/>
    <property type="project" value="InterPro"/>
</dbReference>
<dbReference type="Gene3D" id="1.10.3520.10">
    <property type="entry name" value="Glycolipid transfer protein"/>
    <property type="match status" value="1"/>
</dbReference>
<sequence length="284" mass="30588">MPASVPLSRVPSRASLASNGTRGRERRPATLADTTFFKKDCPPPFQKAGAGRVISTKEDDVGEFLNATEAFIGILDILSLSGFLVVKNDFQENIKVVLVAESVDERAERLQMTRAALKKDPNIKSMEQAASNKNVAKGLLGILRELCFLCGALEELVGVGANSKAVITKDSKAAQADGKAKDAPKTDGKQVEPSAAFSAAYRKYLQRHHDLVETSLYSVRRCFISPAHVIGLTMRKAAFDACPSRDAFMAAVGSDLGGLKGSLEALSKVLETMVPVFGDKFKWP</sequence>
<gene>
    <name evidence="3" type="ORF">HMN09_00668600</name>
</gene>
<dbReference type="SUPFAM" id="SSF110004">
    <property type="entry name" value="Glycolipid transfer protein, GLTP"/>
    <property type="match status" value="1"/>
</dbReference>
<dbReference type="InterPro" id="IPR014830">
    <property type="entry name" value="Glycolipid_transfer_prot_dom"/>
</dbReference>
<reference evidence="3" key="1">
    <citation type="submission" date="2020-05" db="EMBL/GenBank/DDBJ databases">
        <title>Mycena genomes resolve the evolution of fungal bioluminescence.</title>
        <authorList>
            <person name="Tsai I.J."/>
        </authorList>
    </citation>
    <scope>NUCLEOTIDE SEQUENCE</scope>
    <source>
        <strain evidence="3">110903Hualien_Pintung</strain>
    </source>
</reference>
<dbReference type="Pfam" id="PF08718">
    <property type="entry name" value="GLTP"/>
    <property type="match status" value="1"/>
</dbReference>
<dbReference type="InterPro" id="IPR036497">
    <property type="entry name" value="GLTP_sf"/>
</dbReference>
<dbReference type="GO" id="GO:0120013">
    <property type="term" value="F:lipid transfer activity"/>
    <property type="evidence" value="ECO:0007669"/>
    <property type="project" value="InterPro"/>
</dbReference>
<feature type="region of interest" description="Disordered" evidence="1">
    <location>
        <begin position="1"/>
        <end position="28"/>
    </location>
</feature>
<evidence type="ECO:0000256" key="1">
    <source>
        <dbReference type="SAM" id="MobiDB-lite"/>
    </source>
</evidence>
<evidence type="ECO:0000313" key="3">
    <source>
        <dbReference type="EMBL" id="KAF7308207.1"/>
    </source>
</evidence>